<feature type="compositionally biased region" description="Basic and acidic residues" evidence="1">
    <location>
        <begin position="1"/>
        <end position="20"/>
    </location>
</feature>
<evidence type="ECO:0000313" key="2">
    <source>
        <dbReference type="EMBL" id="KAK9121839.1"/>
    </source>
</evidence>
<feature type="compositionally biased region" description="Polar residues" evidence="1">
    <location>
        <begin position="43"/>
        <end position="62"/>
    </location>
</feature>
<feature type="region of interest" description="Disordered" evidence="1">
    <location>
        <begin position="1"/>
        <end position="68"/>
    </location>
</feature>
<keyword evidence="3" id="KW-1185">Reference proteome</keyword>
<organism evidence="2 3">
    <name type="scientific">Stephania yunnanensis</name>
    <dbReference type="NCBI Taxonomy" id="152371"/>
    <lineage>
        <taxon>Eukaryota</taxon>
        <taxon>Viridiplantae</taxon>
        <taxon>Streptophyta</taxon>
        <taxon>Embryophyta</taxon>
        <taxon>Tracheophyta</taxon>
        <taxon>Spermatophyta</taxon>
        <taxon>Magnoliopsida</taxon>
        <taxon>Ranunculales</taxon>
        <taxon>Menispermaceae</taxon>
        <taxon>Menispermoideae</taxon>
        <taxon>Cissampelideae</taxon>
        <taxon>Stephania</taxon>
    </lineage>
</organism>
<dbReference type="EMBL" id="JBBNAF010000008">
    <property type="protein sequence ID" value="KAK9121839.1"/>
    <property type="molecule type" value="Genomic_DNA"/>
</dbReference>
<dbReference type="Proteomes" id="UP001420932">
    <property type="component" value="Unassembled WGS sequence"/>
</dbReference>
<proteinExistence type="predicted"/>
<evidence type="ECO:0000256" key="1">
    <source>
        <dbReference type="SAM" id="MobiDB-lite"/>
    </source>
</evidence>
<evidence type="ECO:0000313" key="3">
    <source>
        <dbReference type="Proteomes" id="UP001420932"/>
    </source>
</evidence>
<protein>
    <submittedName>
        <fullName evidence="2">Uncharacterized protein</fullName>
    </submittedName>
</protein>
<comment type="caution">
    <text evidence="2">The sequence shown here is derived from an EMBL/GenBank/DDBJ whole genome shotgun (WGS) entry which is preliminary data.</text>
</comment>
<accession>A0AAP0NXF6</accession>
<dbReference type="AlphaFoldDB" id="A0AAP0NXF6"/>
<reference evidence="2 3" key="1">
    <citation type="submission" date="2024-01" db="EMBL/GenBank/DDBJ databases">
        <title>Genome assemblies of Stephania.</title>
        <authorList>
            <person name="Yang L."/>
        </authorList>
    </citation>
    <scope>NUCLEOTIDE SEQUENCE [LARGE SCALE GENOMIC DNA]</scope>
    <source>
        <strain evidence="2">YNDBR</strain>
        <tissue evidence="2">Leaf</tissue>
    </source>
</reference>
<gene>
    <name evidence="2" type="ORF">Syun_019456</name>
</gene>
<name>A0AAP0NXF6_9MAGN</name>
<sequence length="148" mass="16224">MGEDAVAPRDSLEEVEKIDSSSESDCEVERVAKMPPTTKDIEITSTTSWSRFTTPDGNGNPSNKKKKVSSDTYLADQMAVAAHVVWSEISKGEVDVYDTFVYDAMFMILLFMMQDTFRNDAMCSIADHMSSIHFVGGSGGCGIFSTPI</sequence>